<accession>A0A0E9X779</accession>
<evidence type="ECO:0000313" key="2">
    <source>
        <dbReference type="EMBL" id="JAH98286.1"/>
    </source>
</evidence>
<organism evidence="2">
    <name type="scientific">Anguilla anguilla</name>
    <name type="common">European freshwater eel</name>
    <name type="synonym">Muraena anguilla</name>
    <dbReference type="NCBI Taxonomy" id="7936"/>
    <lineage>
        <taxon>Eukaryota</taxon>
        <taxon>Metazoa</taxon>
        <taxon>Chordata</taxon>
        <taxon>Craniata</taxon>
        <taxon>Vertebrata</taxon>
        <taxon>Euteleostomi</taxon>
        <taxon>Actinopterygii</taxon>
        <taxon>Neopterygii</taxon>
        <taxon>Teleostei</taxon>
        <taxon>Anguilliformes</taxon>
        <taxon>Anguillidae</taxon>
        <taxon>Anguilla</taxon>
    </lineage>
</organism>
<name>A0A0E9X779_ANGAN</name>
<reference evidence="2" key="2">
    <citation type="journal article" date="2015" name="Fish Shellfish Immunol.">
        <title>Early steps in the European eel (Anguilla anguilla)-Vibrio vulnificus interaction in the gills: Role of the RtxA13 toxin.</title>
        <authorList>
            <person name="Callol A."/>
            <person name="Pajuelo D."/>
            <person name="Ebbesson L."/>
            <person name="Teles M."/>
            <person name="MacKenzie S."/>
            <person name="Amaro C."/>
        </authorList>
    </citation>
    <scope>NUCLEOTIDE SEQUENCE</scope>
</reference>
<dbReference type="EMBL" id="GBXM01010291">
    <property type="protein sequence ID" value="JAH98286.1"/>
    <property type="molecule type" value="Transcribed_RNA"/>
</dbReference>
<evidence type="ECO:0000256" key="1">
    <source>
        <dbReference type="SAM" id="MobiDB-lite"/>
    </source>
</evidence>
<protein>
    <submittedName>
        <fullName evidence="2">Uncharacterized protein</fullName>
    </submittedName>
</protein>
<dbReference type="AlphaFoldDB" id="A0A0E9X779"/>
<proteinExistence type="predicted"/>
<reference evidence="2" key="1">
    <citation type="submission" date="2014-11" db="EMBL/GenBank/DDBJ databases">
        <authorList>
            <person name="Amaro Gonzalez C."/>
        </authorList>
    </citation>
    <scope>NUCLEOTIDE SEQUENCE</scope>
</reference>
<feature type="compositionally biased region" description="Basic and acidic residues" evidence="1">
    <location>
        <begin position="57"/>
        <end position="66"/>
    </location>
</feature>
<sequence length="84" mass="9722">MMGKVKGRRKILPHCILTLWDKEGIIHAHARRHTHTHHHSIFCHSHASSPCSLHKPNSHDPSKESHSLYKDNSLVFSYAYKVLH</sequence>
<feature type="region of interest" description="Disordered" evidence="1">
    <location>
        <begin position="45"/>
        <end position="66"/>
    </location>
</feature>